<comment type="similarity">
    <text evidence="2 7">Belongs to the fungal hydrophobin family.</text>
</comment>
<sequence length="99" mass="10466">MGIRYALVINVTLAHTLDVVVTATVNAVIIRTCCSAAAQFNKRAIPSHPCSSTCLAWWSMISLAWCVTCSPITVIGTGGTSCSQQLVCCTNNSYASIHS</sequence>
<keyword evidence="7" id="KW-0732">Signal</keyword>
<evidence type="ECO:0000256" key="6">
    <source>
        <dbReference type="ARBA" id="ARBA00093546"/>
    </source>
</evidence>
<reference evidence="8" key="1">
    <citation type="submission" date="2023-03" db="EMBL/GenBank/DDBJ databases">
        <title>Massive genome expansion in bonnet fungi (Mycena s.s.) driven by repeated elements and novel gene families across ecological guilds.</title>
        <authorList>
            <consortium name="Lawrence Berkeley National Laboratory"/>
            <person name="Harder C.B."/>
            <person name="Miyauchi S."/>
            <person name="Viragh M."/>
            <person name="Kuo A."/>
            <person name="Thoen E."/>
            <person name="Andreopoulos B."/>
            <person name="Lu D."/>
            <person name="Skrede I."/>
            <person name="Drula E."/>
            <person name="Henrissat B."/>
            <person name="Morin E."/>
            <person name="Kohler A."/>
            <person name="Barry K."/>
            <person name="LaButti K."/>
            <person name="Morin E."/>
            <person name="Salamov A."/>
            <person name="Lipzen A."/>
            <person name="Mereny Z."/>
            <person name="Hegedus B."/>
            <person name="Baldrian P."/>
            <person name="Stursova M."/>
            <person name="Weitz H."/>
            <person name="Taylor A."/>
            <person name="Grigoriev I.V."/>
            <person name="Nagy L.G."/>
            <person name="Martin F."/>
            <person name="Kauserud H."/>
        </authorList>
    </citation>
    <scope>NUCLEOTIDE SEQUENCE</scope>
    <source>
        <strain evidence="8">CBHHK188m</strain>
    </source>
</reference>
<evidence type="ECO:0000256" key="3">
    <source>
        <dbReference type="ARBA" id="ARBA00022512"/>
    </source>
</evidence>
<dbReference type="Pfam" id="PF01185">
    <property type="entry name" value="Hydrophobin"/>
    <property type="match status" value="1"/>
</dbReference>
<evidence type="ECO:0000256" key="5">
    <source>
        <dbReference type="ARBA" id="ARBA00023157"/>
    </source>
</evidence>
<keyword evidence="3 7" id="KW-0134">Cell wall</keyword>
<dbReference type="AlphaFoldDB" id="A0AAD7HZX6"/>
<comment type="caution">
    <text evidence="8">The sequence shown here is derived from an EMBL/GenBank/DDBJ whole genome shotgun (WGS) entry which is preliminary data.</text>
</comment>
<gene>
    <name evidence="8" type="ORF">DFH07DRAFT_848101</name>
</gene>
<evidence type="ECO:0000256" key="7">
    <source>
        <dbReference type="RuleBase" id="RU365009"/>
    </source>
</evidence>
<protein>
    <recommendedName>
        <fullName evidence="7">Hydrophobin</fullName>
    </recommendedName>
</protein>
<dbReference type="GO" id="GO:0009277">
    <property type="term" value="C:fungal-type cell wall"/>
    <property type="evidence" value="ECO:0007669"/>
    <property type="project" value="InterPro"/>
</dbReference>
<evidence type="ECO:0000256" key="1">
    <source>
        <dbReference type="ARBA" id="ARBA00004191"/>
    </source>
</evidence>
<comment type="subcellular location">
    <subcellularLocation>
        <location evidence="1 7">Secreted</location>
        <location evidence="1 7">Cell wall</location>
    </subcellularLocation>
</comment>
<comment type="subunit">
    <text evidence="6">Self-assembles to form functional amyloid fibrils called rodlets. Self-assembly into fibrillar rodlets occurs spontaneously at hydrophobic:hydrophilic interfaces and the rodlets further associate laterally to form amphipathic monolayers.</text>
</comment>
<keyword evidence="5 7" id="KW-1015">Disulfide bond</keyword>
<dbReference type="Proteomes" id="UP001215280">
    <property type="component" value="Unassembled WGS sequence"/>
</dbReference>
<dbReference type="EMBL" id="JARJLG010000187">
    <property type="protein sequence ID" value="KAJ7730840.1"/>
    <property type="molecule type" value="Genomic_DNA"/>
</dbReference>
<keyword evidence="4 7" id="KW-0964">Secreted</keyword>
<dbReference type="CDD" id="cd23507">
    <property type="entry name" value="hydrophobin_I"/>
    <property type="match status" value="1"/>
</dbReference>
<evidence type="ECO:0000313" key="8">
    <source>
        <dbReference type="EMBL" id="KAJ7730840.1"/>
    </source>
</evidence>
<evidence type="ECO:0000313" key="9">
    <source>
        <dbReference type="Proteomes" id="UP001215280"/>
    </source>
</evidence>
<evidence type="ECO:0000256" key="4">
    <source>
        <dbReference type="ARBA" id="ARBA00022525"/>
    </source>
</evidence>
<evidence type="ECO:0000256" key="2">
    <source>
        <dbReference type="ARBA" id="ARBA00010446"/>
    </source>
</evidence>
<dbReference type="GO" id="GO:0005199">
    <property type="term" value="F:structural constituent of cell wall"/>
    <property type="evidence" value="ECO:0007669"/>
    <property type="project" value="InterPro"/>
</dbReference>
<name>A0AAD7HZX6_9AGAR</name>
<dbReference type="InterPro" id="IPR001338">
    <property type="entry name" value="Class_I_Hydrophobin"/>
</dbReference>
<accession>A0AAD7HZX6</accession>
<proteinExistence type="inferred from homology"/>
<organism evidence="8 9">
    <name type="scientific">Mycena maculata</name>
    <dbReference type="NCBI Taxonomy" id="230809"/>
    <lineage>
        <taxon>Eukaryota</taxon>
        <taxon>Fungi</taxon>
        <taxon>Dikarya</taxon>
        <taxon>Basidiomycota</taxon>
        <taxon>Agaricomycotina</taxon>
        <taxon>Agaricomycetes</taxon>
        <taxon>Agaricomycetidae</taxon>
        <taxon>Agaricales</taxon>
        <taxon>Marasmiineae</taxon>
        <taxon>Mycenaceae</taxon>
        <taxon>Mycena</taxon>
    </lineage>
</organism>
<keyword evidence="9" id="KW-1185">Reference proteome</keyword>